<accession>G0UWE9</accession>
<evidence type="ECO:0000313" key="2">
    <source>
        <dbReference type="EMBL" id="CCC93715.1"/>
    </source>
</evidence>
<evidence type="ECO:0000256" key="1">
    <source>
        <dbReference type="SAM" id="MobiDB-lite"/>
    </source>
</evidence>
<feature type="region of interest" description="Disordered" evidence="1">
    <location>
        <begin position="40"/>
        <end position="87"/>
    </location>
</feature>
<proteinExistence type="predicted"/>
<dbReference type="VEuPathDB" id="TriTrypDB:TcIL3000_10_4780"/>
<organism evidence="2">
    <name type="scientific">Trypanosoma congolense (strain IL3000)</name>
    <dbReference type="NCBI Taxonomy" id="1068625"/>
    <lineage>
        <taxon>Eukaryota</taxon>
        <taxon>Discoba</taxon>
        <taxon>Euglenozoa</taxon>
        <taxon>Kinetoplastea</taxon>
        <taxon>Metakinetoplastina</taxon>
        <taxon>Trypanosomatida</taxon>
        <taxon>Trypanosomatidae</taxon>
        <taxon>Trypanosoma</taxon>
        <taxon>Nannomonas</taxon>
    </lineage>
</organism>
<dbReference type="Gene3D" id="1.20.58.1070">
    <property type="match status" value="1"/>
</dbReference>
<dbReference type="EMBL" id="HE575323">
    <property type="protein sequence ID" value="CCC93715.1"/>
    <property type="molecule type" value="Genomic_DNA"/>
</dbReference>
<gene>
    <name evidence="2" type="ORF">TCIL3000_10_4780</name>
</gene>
<dbReference type="AlphaFoldDB" id="G0UWE9"/>
<name>G0UWE9_TRYCI</name>
<feature type="region of interest" description="Disordered" evidence="1">
    <location>
        <begin position="295"/>
        <end position="344"/>
    </location>
</feature>
<reference evidence="2" key="1">
    <citation type="journal article" date="2012" name="Proc. Natl. Acad. Sci. U.S.A.">
        <title>Antigenic diversity is generated by distinct evolutionary mechanisms in African trypanosome species.</title>
        <authorList>
            <person name="Jackson A.P."/>
            <person name="Berry A."/>
            <person name="Aslett M."/>
            <person name="Allison H.C."/>
            <person name="Burton P."/>
            <person name="Vavrova-Anderson J."/>
            <person name="Brown R."/>
            <person name="Browne H."/>
            <person name="Corton N."/>
            <person name="Hauser H."/>
            <person name="Gamble J."/>
            <person name="Gilderthorp R."/>
            <person name="Marcello L."/>
            <person name="McQuillan J."/>
            <person name="Otto T.D."/>
            <person name="Quail M.A."/>
            <person name="Sanders M.J."/>
            <person name="van Tonder A."/>
            <person name="Ginger M.L."/>
            <person name="Field M.C."/>
            <person name="Barry J.D."/>
            <person name="Hertz-Fowler C."/>
            <person name="Berriman M."/>
        </authorList>
    </citation>
    <scope>NUCLEOTIDE SEQUENCE</scope>
    <source>
        <strain evidence="2">IL3000</strain>
    </source>
</reference>
<protein>
    <submittedName>
        <fullName evidence="2">Uncharacterized protein</fullName>
    </submittedName>
</protein>
<sequence length="498" mass="55488">MMEDDADAYLRRVSQLNRKHFRKDFVIPSQTSALRDVSLEKPLARQPNQRLPMKKRRRTCEDEDDEEDNSNVGRRASALDPCRSSEPTAAVALPDTAASSSSPPQPLKISLMEKWFPGRTLRNATLEAAQAPSYRFTEVSVKRMKNARERFVSLRAGVEDVMKSKKLQSNANLDDVVASMTNDDWLEVRNGLAQITSRESFKRKKGAVRALRFILSTRPAEHIPTSPFTRHWNNFLSFYGPEQGFQPNLSLFVWQHTAATTALFTAVVGRVLKLFKLGKQPAAYSFYDGGAQEEEGGADKVCEEDSGEAGSGDGSSQERDTLEECSGMETSSTDACEEAVGKKDLPPPSLLDRLPRLTGGELSEDVISVLSFLRVLMPTDYVGDESEGVSRSAGYGPWLYACLTAVDTPFDPELDLLVHELFRTCCLQLRILGDTHNIHGDEHGAIVRAFPPRRDNGSWPVQYRTLSDVRREDVLALHTLVVVLAKLFRLNGSRLVPL</sequence>